<feature type="domain" description="NB-ARC" evidence="8">
    <location>
        <begin position="287"/>
        <end position="467"/>
    </location>
</feature>
<dbReference type="InterPro" id="IPR032675">
    <property type="entry name" value="LRR_dom_sf"/>
</dbReference>
<reference evidence="13" key="1">
    <citation type="journal article" date="2012" name="Nature">
        <title>A physical, genetic and functional sequence assembly of the barley genome.</title>
        <authorList>
            <consortium name="The International Barley Genome Sequencing Consortium"/>
            <person name="Mayer K.F."/>
            <person name="Waugh R."/>
            <person name="Brown J.W."/>
            <person name="Schulman A."/>
            <person name="Langridge P."/>
            <person name="Platzer M."/>
            <person name="Fincher G.B."/>
            <person name="Muehlbauer G.J."/>
            <person name="Sato K."/>
            <person name="Close T.J."/>
            <person name="Wise R.P."/>
            <person name="Stein N."/>
        </authorList>
    </citation>
    <scope>NUCLEOTIDE SEQUENCE [LARGE SCALE GENOMIC DNA]</scope>
    <source>
        <strain evidence="13">cv. Morex</strain>
    </source>
</reference>
<keyword evidence="6" id="KW-0067">ATP-binding</keyword>
<dbReference type="PANTHER" id="PTHR36766">
    <property type="entry name" value="PLANT BROAD-SPECTRUM MILDEW RESISTANCE PROTEIN RPW8"/>
    <property type="match status" value="1"/>
</dbReference>
<gene>
    <name evidence="12" type="primary">LOC123445720</name>
</gene>
<dbReference type="Gene3D" id="1.10.10.10">
    <property type="entry name" value="Winged helix-like DNA-binding domain superfamily/Winged helix DNA-binding domain"/>
    <property type="match status" value="1"/>
</dbReference>
<dbReference type="InterPro" id="IPR041118">
    <property type="entry name" value="Rx_N"/>
</dbReference>
<feature type="domain" description="Disease resistance protein winged helix" evidence="10">
    <location>
        <begin position="554"/>
        <end position="633"/>
    </location>
</feature>
<evidence type="ECO:0000313" key="13">
    <source>
        <dbReference type="Proteomes" id="UP000011116"/>
    </source>
</evidence>
<evidence type="ECO:0000256" key="4">
    <source>
        <dbReference type="ARBA" id="ARBA00022741"/>
    </source>
</evidence>
<evidence type="ECO:0000256" key="3">
    <source>
        <dbReference type="ARBA" id="ARBA00022737"/>
    </source>
</evidence>
<dbReference type="OrthoDB" id="631864at2759"/>
<feature type="transmembrane region" description="Helical" evidence="7">
    <location>
        <begin position="65"/>
        <end position="85"/>
    </location>
</feature>
<dbReference type="Pfam" id="PF25019">
    <property type="entry name" value="LRR_R13L1-DRL21"/>
    <property type="match status" value="1"/>
</dbReference>
<sequence length="1429" mass="161560">MVCHRHQPHKGKTAFHDPEPYVQTLVSSLFLQLKGRRKKKFHLGIAFVGGASNDFATHSCSVNKTALVLLAAIAVPLLQLLLQYLPLKTLFLTLSPTMALAFAGKAVAVSAISAIVRKSFDYLDKYTKAERMKPVEERLERTLLQVQVVFDAIDMERIRGPSEALDGWIWQLRDAVEEAEDVLDDVEYYKLEKKVKSRGNMVSSSLYKCKRMFIQQFNTLLKVGDFKRMVDALKKLDEVASAVDRFIMLVDRFDPSSLRHMGHQGIGNPRETSSFLFDGKIVGRDTERDQVVEWLVKQESDGVQKCDVCSVTTYAIVGIGGMGKTTLAQAVYNDQRVKQCFDQIMWVCVSNEFDVLGLTRKIVQEITGQGTNITSLNSLQEILRGKLSSKKFLLVFDDVWNDERRPDWEKLVAPLKFGQRGSKLLLTTRMQSVVDIVERVLGGRAESLRLEGLHDNDLFALLNKHAFFGVNPDDYMNLQDIGQKIIKKLSGSPLAAKVLGGLLNNSMDSTYWNRMLRENISSIEHGNEGVMKVLRLSYHHLPPHLQACFRYCSMFREDYRFSKADLVQLWMGSGLIQLSADEDQIPEDVGEHYLRTLTRKSFFEVHSQESSDMSYHGDFSLEYYVMHDLLHDLGRTVSKKECIRIFSDDYGSIPRTVRHAKITVVNHTSFTDFSVLKKLRTLLISFDETIQKRDQWIVLEKVLKVATKLRVLHVQTSSLFKLPDAFGNLTHLRYLCHWGPCKEVAKYSFWCPCSIYKLYHLQRIKLDRCLLLSCRLQNLVNLRYLVFSGNLIGFPPYFGHLTSLQELNTNMCVPPGYGFLARELEDLKGLRRLYASGLENVSAQEGTSAKLGEKESLIMLSLSWDSGQLEADGEELLNSLQPHTNLEKLKIQRYNGMKSPCWMENPMLTNLTYVSLSDCNNWQHLPPLGGLPSLKYLYLQHMNAVKRIEGSFYGCEVPLAFPSLKLLSIEMLPSLEEWVGSEDMILFPQLEKLFIRRCRLLRNIPALPSTLAHLEIRDAGLSTLPATYHPSEASVHQKPVLSRLNIYDCPNLVTLGQEYCFLYLEELCIARCKNLLHLPMDKLQTPQLLKSLTVRGCPKLMALQEDISLPSSIVKLHIYSCGVYGAYHVNSLCSLTSLSTLCLEGDMSLPSCNRVTTAAPEEDMSLPSSIRELSVVSCGVYETCLLNSLCGLTCLTTLCLHDCEVTALPSADVFRGLRAVQHLEIVKCRELAALDGIEELASLTELIVYGCEKLLGNPSLQQASDTDQIATVSPSHLGRLEKLRISNPFLLQWEPLSRVNSVTDLTIDNSSRCLPEEWLMKNSDHLKHLGVLDASQLEFLPSVMARLPSLATLEFKRAILVLSLPELPASLQFLQILGCHPVLKQRCRKRRGHDWHKVAHIPVLRIVQDLPSAYAWRSFAGIMLAMGPC</sequence>
<dbReference type="RefSeq" id="XP_044978680.1">
    <property type="nucleotide sequence ID" value="XM_045122745.1"/>
</dbReference>
<evidence type="ECO:0000256" key="6">
    <source>
        <dbReference type="ARBA" id="ARBA00022840"/>
    </source>
</evidence>
<feature type="domain" description="Disease resistance N-terminal" evidence="9">
    <location>
        <begin position="111"/>
        <end position="198"/>
    </location>
</feature>
<dbReference type="Proteomes" id="UP000011116">
    <property type="component" value="Chromosome 3H"/>
</dbReference>
<evidence type="ECO:0000259" key="9">
    <source>
        <dbReference type="Pfam" id="PF18052"/>
    </source>
</evidence>
<keyword evidence="7" id="KW-0812">Transmembrane</keyword>
<dbReference type="SMR" id="A0A8I6XEJ9"/>
<dbReference type="FunFam" id="3.40.50.300:FF:001091">
    <property type="entry name" value="Probable disease resistance protein At1g61300"/>
    <property type="match status" value="1"/>
</dbReference>
<reference evidence="12" key="2">
    <citation type="submission" date="2020-10" db="EMBL/GenBank/DDBJ databases">
        <authorList>
            <person name="Scholz U."/>
            <person name="Mascher M."/>
            <person name="Fiebig A."/>
        </authorList>
    </citation>
    <scope>NUCLEOTIDE SEQUENCE [LARGE SCALE GENOMIC DNA]</scope>
    <source>
        <strain evidence="12">cv. Morex</strain>
    </source>
</reference>
<evidence type="ECO:0000259" key="11">
    <source>
        <dbReference type="Pfam" id="PF25019"/>
    </source>
</evidence>
<keyword evidence="7" id="KW-1133">Transmembrane helix</keyword>
<comment type="similarity">
    <text evidence="1">Belongs to the disease resistance NB-LRR family.</text>
</comment>
<keyword evidence="5" id="KW-0611">Plant defense</keyword>
<accession>A0A8I6XEJ9</accession>
<dbReference type="InterPro" id="IPR027417">
    <property type="entry name" value="P-loop_NTPase"/>
</dbReference>
<dbReference type="Gene3D" id="1.10.8.430">
    <property type="entry name" value="Helical domain of apoptotic protease-activating factors"/>
    <property type="match status" value="1"/>
</dbReference>
<dbReference type="InterPro" id="IPR002182">
    <property type="entry name" value="NB-ARC"/>
</dbReference>
<organism evidence="12 13">
    <name type="scientific">Hordeum vulgare subsp. vulgare</name>
    <name type="common">Domesticated barley</name>
    <dbReference type="NCBI Taxonomy" id="112509"/>
    <lineage>
        <taxon>Eukaryota</taxon>
        <taxon>Viridiplantae</taxon>
        <taxon>Streptophyta</taxon>
        <taxon>Embryophyta</taxon>
        <taxon>Tracheophyta</taxon>
        <taxon>Spermatophyta</taxon>
        <taxon>Magnoliopsida</taxon>
        <taxon>Liliopsida</taxon>
        <taxon>Poales</taxon>
        <taxon>Poaceae</taxon>
        <taxon>BOP clade</taxon>
        <taxon>Pooideae</taxon>
        <taxon>Triticodae</taxon>
        <taxon>Triticeae</taxon>
        <taxon>Hordeinae</taxon>
        <taxon>Hordeum</taxon>
    </lineage>
</organism>
<evidence type="ECO:0000256" key="1">
    <source>
        <dbReference type="ARBA" id="ARBA00008894"/>
    </source>
</evidence>
<keyword evidence="4" id="KW-0547">Nucleotide-binding</keyword>
<dbReference type="Pfam" id="PF18052">
    <property type="entry name" value="Rx_N"/>
    <property type="match status" value="1"/>
</dbReference>
<dbReference type="InterPro" id="IPR056789">
    <property type="entry name" value="LRR_R13L1-DRL21"/>
</dbReference>
<dbReference type="InterPro" id="IPR058922">
    <property type="entry name" value="WHD_DRP"/>
</dbReference>
<dbReference type="PRINTS" id="PR00364">
    <property type="entry name" value="DISEASERSIST"/>
</dbReference>
<evidence type="ECO:0000256" key="5">
    <source>
        <dbReference type="ARBA" id="ARBA00022821"/>
    </source>
</evidence>
<dbReference type="Gene3D" id="1.20.5.4130">
    <property type="match status" value="1"/>
</dbReference>
<feature type="domain" description="R13L1/DRL21-like LRR repeat region" evidence="11">
    <location>
        <begin position="822"/>
        <end position="942"/>
    </location>
</feature>
<dbReference type="PANTHER" id="PTHR36766:SF40">
    <property type="entry name" value="DISEASE RESISTANCE PROTEIN RGA3"/>
    <property type="match status" value="1"/>
</dbReference>
<dbReference type="SUPFAM" id="SSF52058">
    <property type="entry name" value="L domain-like"/>
    <property type="match status" value="2"/>
</dbReference>
<dbReference type="Pfam" id="PF23559">
    <property type="entry name" value="WHD_DRP"/>
    <property type="match status" value="1"/>
</dbReference>
<evidence type="ECO:0000259" key="8">
    <source>
        <dbReference type="Pfam" id="PF00931"/>
    </source>
</evidence>
<dbReference type="Pfam" id="PF00931">
    <property type="entry name" value="NB-ARC"/>
    <property type="match status" value="1"/>
</dbReference>
<keyword evidence="7" id="KW-0472">Membrane</keyword>
<keyword evidence="13" id="KW-1185">Reference proteome</keyword>
<dbReference type="KEGG" id="hvg:123445720"/>
<evidence type="ECO:0000259" key="10">
    <source>
        <dbReference type="Pfam" id="PF23559"/>
    </source>
</evidence>
<dbReference type="GO" id="GO:0006952">
    <property type="term" value="P:defense response"/>
    <property type="evidence" value="ECO:0007669"/>
    <property type="project" value="UniProtKB-KW"/>
</dbReference>
<dbReference type="Gene3D" id="3.40.50.300">
    <property type="entry name" value="P-loop containing nucleotide triphosphate hydrolases"/>
    <property type="match status" value="1"/>
</dbReference>
<protein>
    <submittedName>
        <fullName evidence="12">Uncharacterized protein</fullName>
    </submittedName>
</protein>
<name>A0A8I6XEJ9_HORVV</name>
<reference evidence="12" key="3">
    <citation type="submission" date="2022-01" db="UniProtKB">
        <authorList>
            <consortium name="EnsemblPlants"/>
        </authorList>
    </citation>
    <scope>IDENTIFICATION</scope>
    <source>
        <strain evidence="12">subsp. vulgare</strain>
    </source>
</reference>
<evidence type="ECO:0000313" key="12">
    <source>
        <dbReference type="EnsemblPlants" id="HORVU.MOREX.r3.3HG0329840.1"/>
    </source>
</evidence>
<dbReference type="GeneID" id="123445720"/>
<dbReference type="SUPFAM" id="SSF52540">
    <property type="entry name" value="P-loop containing nucleoside triphosphate hydrolases"/>
    <property type="match status" value="1"/>
</dbReference>
<dbReference type="InterPro" id="IPR042197">
    <property type="entry name" value="Apaf_helical"/>
</dbReference>
<keyword evidence="3" id="KW-0677">Repeat</keyword>
<proteinExistence type="inferred from homology"/>
<keyword evidence="2" id="KW-0433">Leucine-rich repeat</keyword>
<dbReference type="InterPro" id="IPR036388">
    <property type="entry name" value="WH-like_DNA-bd_sf"/>
</dbReference>
<dbReference type="Gramene" id="HORVU.MOREX.r2.3HG0274740.1">
    <property type="protein sequence ID" value="HORVU.MOREX.r2.3HG0274740.1"/>
    <property type="gene ID" value="HORVU.MOREX.r2.3HG0274740"/>
</dbReference>
<dbReference type="EnsemblPlants" id="HORVU.MOREX.r3.3HG0329840.1">
    <property type="protein sequence ID" value="HORVU.MOREX.r3.3HG0329840.1"/>
    <property type="gene ID" value="HORVU.MOREX.r3.3HG0329840"/>
</dbReference>
<dbReference type="Gene3D" id="3.80.10.10">
    <property type="entry name" value="Ribonuclease Inhibitor"/>
    <property type="match status" value="4"/>
</dbReference>
<evidence type="ECO:0000256" key="7">
    <source>
        <dbReference type="SAM" id="Phobius"/>
    </source>
</evidence>
<evidence type="ECO:0000256" key="2">
    <source>
        <dbReference type="ARBA" id="ARBA00022614"/>
    </source>
</evidence>
<dbReference type="GO" id="GO:0043531">
    <property type="term" value="F:ADP binding"/>
    <property type="evidence" value="ECO:0007669"/>
    <property type="project" value="InterPro"/>
</dbReference>
<dbReference type="Gramene" id="HORVU.MOREX.r3.3HG0329840.1">
    <property type="protein sequence ID" value="HORVU.MOREX.r3.3HG0329840.1"/>
    <property type="gene ID" value="HORVU.MOREX.r3.3HG0329840"/>
</dbReference>
<dbReference type="GO" id="GO:0051707">
    <property type="term" value="P:response to other organism"/>
    <property type="evidence" value="ECO:0007669"/>
    <property type="project" value="UniProtKB-ARBA"/>
</dbReference>
<dbReference type="GO" id="GO:0005524">
    <property type="term" value="F:ATP binding"/>
    <property type="evidence" value="ECO:0007669"/>
    <property type="project" value="UniProtKB-KW"/>
</dbReference>